<dbReference type="GO" id="GO:0008960">
    <property type="term" value="F:phosphatidylglycerol-membrane-oligosaccharide glycerophosphotransferase activity"/>
    <property type="evidence" value="ECO:0007669"/>
    <property type="project" value="UniProtKB-EC"/>
</dbReference>
<keyword evidence="2" id="KW-1003">Cell membrane</keyword>
<keyword evidence="4 6" id="KW-1133">Transmembrane helix</keyword>
<dbReference type="PATRIC" id="fig|1354264.4.peg.665"/>
<dbReference type="EMBL" id="LXEU01000015">
    <property type="protein sequence ID" value="OAT55619.1"/>
    <property type="molecule type" value="Genomic_DNA"/>
</dbReference>
<feature type="domain" description="Sulfatase N-terminal" evidence="7">
    <location>
        <begin position="168"/>
        <end position="452"/>
    </location>
</feature>
<gene>
    <name evidence="9" type="ORF">M989_00638</name>
</gene>
<dbReference type="CDD" id="cd16015">
    <property type="entry name" value="LTA_synthase"/>
    <property type="match status" value="1"/>
</dbReference>
<evidence type="ECO:0000259" key="7">
    <source>
        <dbReference type="Pfam" id="PF00884"/>
    </source>
</evidence>
<dbReference type="NCBIfam" id="NF003000">
    <property type="entry name" value="PRK03776.1"/>
    <property type="match status" value="1"/>
</dbReference>
<dbReference type="RefSeq" id="WP_064541904.1">
    <property type="nucleotide sequence ID" value="NZ_LXEU01000015.1"/>
</dbReference>
<feature type="transmembrane region" description="Helical" evidence="6">
    <location>
        <begin position="114"/>
        <end position="134"/>
    </location>
</feature>
<dbReference type="InterPro" id="IPR054288">
    <property type="entry name" value="DUF7024"/>
</dbReference>
<comment type="caution">
    <text evidence="9">The sequence shown here is derived from an EMBL/GenBank/DDBJ whole genome shotgun (WGS) entry which is preliminary data.</text>
</comment>
<reference evidence="9 10" key="1">
    <citation type="submission" date="2016-04" db="EMBL/GenBank/DDBJ databases">
        <title>ATOL: Assembling a taxonomically balanced genome-scale reconstruction of the evolutionary history of the Enterobacteriaceae.</title>
        <authorList>
            <person name="Plunkett G.III."/>
            <person name="Neeno-Eckwall E.C."/>
            <person name="Glasner J.D."/>
            <person name="Perna N.T."/>
        </authorList>
    </citation>
    <scope>NUCLEOTIDE SEQUENCE [LARGE SCALE GENOMIC DNA]</scope>
    <source>
        <strain evidence="9 10">ATCC 51603</strain>
    </source>
</reference>
<dbReference type="InterPro" id="IPR050448">
    <property type="entry name" value="OpgB/LTA_synthase_biosynth"/>
</dbReference>
<dbReference type="InterPro" id="IPR017850">
    <property type="entry name" value="Alkaline_phosphatase_core_sf"/>
</dbReference>
<dbReference type="SUPFAM" id="SSF53649">
    <property type="entry name" value="Alkaline phosphatase-like"/>
    <property type="match status" value="1"/>
</dbReference>
<dbReference type="Pfam" id="PF22895">
    <property type="entry name" value="DUF7024"/>
    <property type="match status" value="1"/>
</dbReference>
<feature type="domain" description="DUF7024" evidence="8">
    <location>
        <begin position="631"/>
        <end position="774"/>
    </location>
</feature>
<evidence type="ECO:0000256" key="3">
    <source>
        <dbReference type="ARBA" id="ARBA00022692"/>
    </source>
</evidence>
<keyword evidence="9" id="KW-0378">Hydrolase</keyword>
<proteinExistence type="predicted"/>
<feature type="transmembrane region" description="Helical" evidence="6">
    <location>
        <begin position="6"/>
        <end position="23"/>
    </location>
</feature>
<evidence type="ECO:0000256" key="5">
    <source>
        <dbReference type="ARBA" id="ARBA00023136"/>
    </source>
</evidence>
<evidence type="ECO:0000256" key="6">
    <source>
        <dbReference type="SAM" id="Phobius"/>
    </source>
</evidence>
<dbReference type="Gene3D" id="3.40.720.10">
    <property type="entry name" value="Alkaline Phosphatase, subunit A"/>
    <property type="match status" value="1"/>
</dbReference>
<dbReference type="GO" id="GO:0016787">
    <property type="term" value="F:hydrolase activity"/>
    <property type="evidence" value="ECO:0007669"/>
    <property type="project" value="UniProtKB-KW"/>
</dbReference>
<keyword evidence="5 6" id="KW-0472">Membrane</keyword>
<dbReference type="PANTHER" id="PTHR47371:SF3">
    <property type="entry name" value="PHOSPHOGLYCEROL TRANSFERASE I"/>
    <property type="match status" value="1"/>
</dbReference>
<evidence type="ECO:0000256" key="2">
    <source>
        <dbReference type="ARBA" id="ARBA00022475"/>
    </source>
</evidence>
<dbReference type="InterPro" id="IPR000917">
    <property type="entry name" value="Sulfatase_N"/>
</dbReference>
<organism evidence="9 10">
    <name type="scientific">Kluyvera georgiana ATCC 51603</name>
    <dbReference type="NCBI Taxonomy" id="1354264"/>
    <lineage>
        <taxon>Bacteria</taxon>
        <taxon>Pseudomonadati</taxon>
        <taxon>Pseudomonadota</taxon>
        <taxon>Gammaproteobacteria</taxon>
        <taxon>Enterobacterales</taxon>
        <taxon>Enterobacteriaceae</taxon>
        <taxon>Kluyvera</taxon>
    </lineage>
</organism>
<dbReference type="EC" id="3.1.6.-" evidence="9"/>
<dbReference type="Proteomes" id="UP000078386">
    <property type="component" value="Unassembled WGS sequence"/>
</dbReference>
<dbReference type="EC" id="2.7.8.20" evidence="9"/>
<comment type="subcellular location">
    <subcellularLocation>
        <location evidence="1">Cell membrane</location>
        <topology evidence="1">Multi-pass membrane protein</topology>
    </subcellularLocation>
</comment>
<dbReference type="PANTHER" id="PTHR47371">
    <property type="entry name" value="LIPOTEICHOIC ACID SYNTHASE"/>
    <property type="match status" value="1"/>
</dbReference>
<keyword evidence="10" id="KW-1185">Reference proteome</keyword>
<feature type="transmembrane region" description="Helical" evidence="6">
    <location>
        <begin position="80"/>
        <end position="102"/>
    </location>
</feature>
<evidence type="ECO:0000256" key="4">
    <source>
        <dbReference type="ARBA" id="ARBA00022989"/>
    </source>
</evidence>
<evidence type="ECO:0000313" key="9">
    <source>
        <dbReference type="EMBL" id="OAT55619.1"/>
    </source>
</evidence>
<evidence type="ECO:0000256" key="1">
    <source>
        <dbReference type="ARBA" id="ARBA00004651"/>
    </source>
</evidence>
<accession>A0A1B7K659</accession>
<dbReference type="Pfam" id="PF00884">
    <property type="entry name" value="Sulfatase"/>
    <property type="match status" value="1"/>
</dbReference>
<sequence length="784" mass="87553">MSYLSLLIVSFISIVISLFIYKLKAWKCRLSTAWIIIALCGVLLLNIFWACCYYFTGEGITWAVIYTLTSSLTGVGVKSYILPGVCAIVIVAFTLWLSTKIISTNSPFFRQSKLYTILAVVFSFGALVASPVWLQYRKTVVPDVSDSGKDFYNYYIPPISVINNPKYNLVYIYVESLERTYFDDTHFPGLTADLGAIKHSGLDFSQTQQYAGMDFTIAGIVASQCGLPLFMPSGFGNNTDVTSDFFSGKICLGDILKNSGYENYFYQGANVRFANKDQFFHAHGIDHAFGLEQSKYKDDLTYQNEWGLYDNLVLQQVWDKFKTLSEAGKRFSIFTLTLDTHPPHGYIPDECKGSSYIMAGEAVPSLGAVACSQREIAKLIDRIKRSPWAKNTIVVVSSDHLAMNNTSVAIDYLKKYERHGLFFILKEGLTAGINNQPRNTMDNGATVLELLGGGNNLGLGRSTLSRTSLTQRFRNIGSKIIAWSPHVQKLWGTPLAMQDYVVDTQKETLSFDAKVYPIPLLVGFIKGKPSLLTDRRGQAPLRFKLANLSPEKHFIWVDRCFQMGNVWAKERDEIVLSPQWCKAEGTLSGNVAIEKLPLSTWNGTVQAEIPTPQSHSEKYVTSILNQLRQMNAHIRYPSDAILFYLEGVPDGVDSVTGIGARESWGRWSDAVQAPAVTVTYRDELPCDFWMNIDAKAYGKNVNEPITIRVGDRTQYLRLGKESAMHRLHFSQVSGKTVMITPPYPELSREGNTIASPTDAPDRKIGVGLVSLKIDTIGECRESTK</sequence>
<dbReference type="AlphaFoldDB" id="A0A1B7K659"/>
<dbReference type="GO" id="GO:0005886">
    <property type="term" value="C:plasma membrane"/>
    <property type="evidence" value="ECO:0007669"/>
    <property type="project" value="UniProtKB-SubCell"/>
</dbReference>
<evidence type="ECO:0000259" key="8">
    <source>
        <dbReference type="Pfam" id="PF22895"/>
    </source>
</evidence>
<evidence type="ECO:0000313" key="10">
    <source>
        <dbReference type="Proteomes" id="UP000078386"/>
    </source>
</evidence>
<protein>
    <submittedName>
        <fullName evidence="9">Phosphoglycerol transferase I</fullName>
        <ecNumber evidence="9">2.7.8.20</ecNumber>
        <ecNumber evidence="9">3.1.6.-</ecNumber>
    </submittedName>
</protein>
<name>A0A1B7K659_9ENTR</name>
<keyword evidence="3 6" id="KW-0812">Transmembrane</keyword>
<feature type="transmembrane region" description="Helical" evidence="6">
    <location>
        <begin position="35"/>
        <end position="56"/>
    </location>
</feature>
<keyword evidence="9" id="KW-0808">Transferase</keyword>